<comment type="caution">
    <text evidence="1">The sequence shown here is derived from an EMBL/GenBank/DDBJ whole genome shotgun (WGS) entry which is preliminary data.</text>
</comment>
<proteinExistence type="predicted"/>
<evidence type="ECO:0000313" key="2">
    <source>
        <dbReference type="Proteomes" id="UP001595548"/>
    </source>
</evidence>
<dbReference type="EMBL" id="JBHRTL010000004">
    <property type="protein sequence ID" value="MFC3154454.1"/>
    <property type="molecule type" value="Genomic_DNA"/>
</dbReference>
<keyword evidence="2" id="KW-1185">Reference proteome</keyword>
<protein>
    <recommendedName>
        <fullName evidence="3">Response receiver domain-containing protein</fullName>
    </recommendedName>
</protein>
<evidence type="ECO:0008006" key="3">
    <source>
        <dbReference type="Google" id="ProtNLM"/>
    </source>
</evidence>
<organism evidence="1 2">
    <name type="scientific">Gilvimarinus japonicus</name>
    <dbReference type="NCBI Taxonomy" id="1796469"/>
    <lineage>
        <taxon>Bacteria</taxon>
        <taxon>Pseudomonadati</taxon>
        <taxon>Pseudomonadota</taxon>
        <taxon>Gammaproteobacteria</taxon>
        <taxon>Cellvibrionales</taxon>
        <taxon>Cellvibrionaceae</taxon>
        <taxon>Gilvimarinus</taxon>
    </lineage>
</organism>
<gene>
    <name evidence="1" type="ORF">ACFOEB_04500</name>
</gene>
<dbReference type="Proteomes" id="UP001595548">
    <property type="component" value="Unassembled WGS sequence"/>
</dbReference>
<accession>A0ABV7HKP1</accession>
<sequence length="459" mass="52754">MISLPGIVLIDDTELELNQLHQSFIEAGYPCFPIKFINNDDQNESGIDHVKLEFLNPRVIITDLNLYEFQKLDPVQLASPIAEILRKIIKEGPYILYFWSKNESLVEEVMQILKNRFPDLKLPLHWGVLSKSEFWGGGTKLTEKVETLTQENKVFYSLFNWENKIYAAAQATTDSIFKLAKPPISEDISDFINKTTTKLQSMLAAIGNETFGIKNALEEPNLAIEMGLEPVLHNHIRTINEDESVSIWSDAIEGIGTKLDSDLYKDVRAQLNSFYHVEDLDEGAPKDKRGSWLEFRPEYLEDENNTEKIKNNLGRKIKTLINEEFFDCSKGDKIKRAEVHSTIKLGFVELSAECDQTQRKTKMNRYFLSAMIPKEYESFTFFGDEARDRAHAGIYRLPNIIVNGQEYIVKISFMYQVGAIPFFNKWLGNPVFRLKDQILSDISFKASQHSARPGIIRFD</sequence>
<name>A0ABV7HKP1_9GAMM</name>
<reference evidence="2" key="1">
    <citation type="journal article" date="2019" name="Int. J. Syst. Evol. Microbiol.">
        <title>The Global Catalogue of Microorganisms (GCM) 10K type strain sequencing project: providing services to taxonomists for standard genome sequencing and annotation.</title>
        <authorList>
            <consortium name="The Broad Institute Genomics Platform"/>
            <consortium name="The Broad Institute Genome Sequencing Center for Infectious Disease"/>
            <person name="Wu L."/>
            <person name="Ma J."/>
        </authorList>
    </citation>
    <scope>NUCLEOTIDE SEQUENCE [LARGE SCALE GENOMIC DNA]</scope>
    <source>
        <strain evidence="2">KCTC 52141</strain>
    </source>
</reference>
<dbReference type="RefSeq" id="WP_382414705.1">
    <property type="nucleotide sequence ID" value="NZ_AP031500.1"/>
</dbReference>
<evidence type="ECO:0000313" key="1">
    <source>
        <dbReference type="EMBL" id="MFC3154454.1"/>
    </source>
</evidence>